<dbReference type="EMBL" id="CM042038">
    <property type="protein sequence ID" value="KAI3731359.1"/>
    <property type="molecule type" value="Genomic_DNA"/>
</dbReference>
<reference evidence="2" key="1">
    <citation type="journal article" date="2022" name="Mol. Ecol. Resour.">
        <title>The genomes of chicory, endive, great burdock and yacon provide insights into Asteraceae palaeo-polyploidization history and plant inulin production.</title>
        <authorList>
            <person name="Fan W."/>
            <person name="Wang S."/>
            <person name="Wang H."/>
            <person name="Wang A."/>
            <person name="Jiang F."/>
            <person name="Liu H."/>
            <person name="Zhao H."/>
            <person name="Xu D."/>
            <person name="Zhang Y."/>
        </authorList>
    </citation>
    <scope>NUCLEOTIDE SEQUENCE [LARGE SCALE GENOMIC DNA]</scope>
    <source>
        <strain evidence="2">cv. Yunnan</strain>
    </source>
</reference>
<sequence length="226" mass="25858">MAELHKVYDFVKLDSVYYSGSHGIDTKGPALQNNSYDKNYQQRSFDNEGNEFIVYQQAKDYLPAIKKMLTEVKRRTRNIAGVAVEDNKFCLSVHYHHVKDKDYKRLEKEVDLMLANHPVFRKTGGKMVMEIKPSIEWNKGYALKYLLETLGFCDYSNVFPMYIGDDKGDEDAFKVLREIGGYPILVSSTPRVTMASYSLQSPSEVQSFLTCLSQWGFNNGATARCP</sequence>
<proteinExistence type="predicted"/>
<evidence type="ECO:0000313" key="2">
    <source>
        <dbReference type="Proteomes" id="UP001056120"/>
    </source>
</evidence>
<accession>A0ACB9CAQ3</accession>
<comment type="caution">
    <text evidence="1">The sequence shown here is derived from an EMBL/GenBank/DDBJ whole genome shotgun (WGS) entry which is preliminary data.</text>
</comment>
<reference evidence="1 2" key="2">
    <citation type="journal article" date="2022" name="Mol. Ecol. Resour.">
        <title>The genomes of chicory, endive, great burdock and yacon provide insights into Asteraceae paleo-polyploidization history and plant inulin production.</title>
        <authorList>
            <person name="Fan W."/>
            <person name="Wang S."/>
            <person name="Wang H."/>
            <person name="Wang A."/>
            <person name="Jiang F."/>
            <person name="Liu H."/>
            <person name="Zhao H."/>
            <person name="Xu D."/>
            <person name="Zhang Y."/>
        </authorList>
    </citation>
    <scope>NUCLEOTIDE SEQUENCE [LARGE SCALE GENOMIC DNA]</scope>
    <source>
        <strain evidence="2">cv. Yunnan</strain>
        <tissue evidence="1">Leaves</tissue>
    </source>
</reference>
<evidence type="ECO:0000313" key="1">
    <source>
        <dbReference type="EMBL" id="KAI3731359.1"/>
    </source>
</evidence>
<name>A0ACB9CAQ3_9ASTR</name>
<organism evidence="1 2">
    <name type="scientific">Smallanthus sonchifolius</name>
    <dbReference type="NCBI Taxonomy" id="185202"/>
    <lineage>
        <taxon>Eukaryota</taxon>
        <taxon>Viridiplantae</taxon>
        <taxon>Streptophyta</taxon>
        <taxon>Embryophyta</taxon>
        <taxon>Tracheophyta</taxon>
        <taxon>Spermatophyta</taxon>
        <taxon>Magnoliopsida</taxon>
        <taxon>eudicotyledons</taxon>
        <taxon>Gunneridae</taxon>
        <taxon>Pentapetalae</taxon>
        <taxon>asterids</taxon>
        <taxon>campanulids</taxon>
        <taxon>Asterales</taxon>
        <taxon>Asteraceae</taxon>
        <taxon>Asteroideae</taxon>
        <taxon>Heliantheae alliance</taxon>
        <taxon>Millerieae</taxon>
        <taxon>Smallanthus</taxon>
    </lineage>
</organism>
<protein>
    <submittedName>
        <fullName evidence="1">Uncharacterized protein</fullName>
    </submittedName>
</protein>
<keyword evidence="2" id="KW-1185">Reference proteome</keyword>
<dbReference type="Proteomes" id="UP001056120">
    <property type="component" value="Linkage Group LG21"/>
</dbReference>
<gene>
    <name evidence="1" type="ORF">L1987_62547</name>
</gene>